<dbReference type="EMBL" id="BBXM02000001">
    <property type="protein sequence ID" value="GIC85450.1"/>
    <property type="molecule type" value="Genomic_DNA"/>
</dbReference>
<feature type="region of interest" description="Disordered" evidence="1">
    <location>
        <begin position="1"/>
        <end position="32"/>
    </location>
</feature>
<evidence type="ECO:0000256" key="1">
    <source>
        <dbReference type="SAM" id="MobiDB-lite"/>
    </source>
</evidence>
<feature type="compositionally biased region" description="Polar residues" evidence="1">
    <location>
        <begin position="117"/>
        <end position="126"/>
    </location>
</feature>
<dbReference type="Proteomes" id="UP000036893">
    <property type="component" value="Unassembled WGS sequence"/>
</dbReference>
<protein>
    <submittedName>
        <fullName evidence="2">Uncharacterized protein</fullName>
    </submittedName>
</protein>
<evidence type="ECO:0000313" key="3">
    <source>
        <dbReference type="Proteomes" id="UP000036893"/>
    </source>
</evidence>
<feature type="region of interest" description="Disordered" evidence="1">
    <location>
        <begin position="50"/>
        <end position="79"/>
    </location>
</feature>
<accession>A0A8E0UXJ5</accession>
<proteinExistence type="predicted"/>
<sequence>MPGTGTANPSGLVLPRERRSDPSVPDHTSSRLPTTVRLIDHAVLRISRTNHPVHADTDMDTVTAPKATTGSQSRRSGTQTAATLLEFNNRDIAVLKANRIRSLAAPPQLSPVKTVHATPSAQSPAL</sequence>
<name>A0A8E0UXJ5_9EURO</name>
<dbReference type="AlphaFoldDB" id="A0A8E0UXJ5"/>
<comment type="caution">
    <text evidence="2">The sequence shown here is derived from an EMBL/GenBank/DDBJ whole genome shotgun (WGS) entry which is preliminary data.</text>
</comment>
<evidence type="ECO:0000313" key="2">
    <source>
        <dbReference type="EMBL" id="GIC85450.1"/>
    </source>
</evidence>
<dbReference type="RefSeq" id="XP_043142716.1">
    <property type="nucleotide sequence ID" value="XM_043286781.1"/>
</dbReference>
<feature type="region of interest" description="Disordered" evidence="1">
    <location>
        <begin position="105"/>
        <end position="126"/>
    </location>
</feature>
<organism evidence="2 3">
    <name type="scientific">Aspergillus udagawae</name>
    <dbReference type="NCBI Taxonomy" id="91492"/>
    <lineage>
        <taxon>Eukaryota</taxon>
        <taxon>Fungi</taxon>
        <taxon>Dikarya</taxon>
        <taxon>Ascomycota</taxon>
        <taxon>Pezizomycotina</taxon>
        <taxon>Eurotiomycetes</taxon>
        <taxon>Eurotiomycetidae</taxon>
        <taxon>Eurotiales</taxon>
        <taxon>Aspergillaceae</taxon>
        <taxon>Aspergillus</taxon>
        <taxon>Aspergillus subgen. Fumigati</taxon>
    </lineage>
</organism>
<gene>
    <name evidence="2" type="ORF">Aud_001281</name>
</gene>
<feature type="compositionally biased region" description="Polar residues" evidence="1">
    <location>
        <begin position="66"/>
        <end position="79"/>
    </location>
</feature>
<dbReference type="GeneID" id="66988757"/>
<reference evidence="2" key="1">
    <citation type="journal article" date="2015" name="Genome Announc.">
        <title>Draft Genome Sequence of the Pathogenic Filamentous Fungus Aspergillus udagawae Strain IFM 46973T.</title>
        <authorList>
            <person name="Kusuya Y."/>
            <person name="Takahashi-Nakaguchi A."/>
            <person name="Takahashi H."/>
            <person name="Yaguchi T."/>
        </authorList>
    </citation>
    <scope>NUCLEOTIDE SEQUENCE</scope>
    <source>
        <strain evidence="2">IFM 46973</strain>
    </source>
</reference>
<reference evidence="2" key="2">
    <citation type="submission" date="2021-01" db="EMBL/GenBank/DDBJ databases">
        <title>Pan-genome distribution and transcriptional activeness of fungal secondary metabolism genes in Aspergillus section Fumigati.</title>
        <authorList>
            <person name="Takahashi H."/>
            <person name="Umemura M."/>
            <person name="Ninomiya A."/>
            <person name="Kusuya Y."/>
            <person name="Urayama S."/>
            <person name="Shimizu M."/>
            <person name="Watanabe A."/>
            <person name="Kamei K."/>
            <person name="Yaguchi T."/>
            <person name="Hagiwara D."/>
        </authorList>
    </citation>
    <scope>NUCLEOTIDE SEQUENCE</scope>
    <source>
        <strain evidence="2">IFM 46973</strain>
    </source>
</reference>